<evidence type="ECO:0000313" key="5">
    <source>
        <dbReference type="Proteomes" id="UP000009134"/>
    </source>
</evidence>
<dbReference type="eggNOG" id="COG2072">
    <property type="taxonomic scope" value="Bacteria"/>
</dbReference>
<dbReference type="KEGG" id="nar:Saro_3703"/>
<dbReference type="GO" id="GO:0050661">
    <property type="term" value="F:NADP binding"/>
    <property type="evidence" value="ECO:0007669"/>
    <property type="project" value="InterPro"/>
</dbReference>
<keyword evidence="4" id="KW-0614">Plasmid</keyword>
<dbReference type="GO" id="GO:0050660">
    <property type="term" value="F:flavin adenine dinucleotide binding"/>
    <property type="evidence" value="ECO:0007669"/>
    <property type="project" value="InterPro"/>
</dbReference>
<dbReference type="AlphaFoldDB" id="A4XF51"/>
<dbReference type="PRINTS" id="PR00411">
    <property type="entry name" value="PNDRDTASEI"/>
</dbReference>
<dbReference type="HOGENOM" id="CLU_006937_7_1_5"/>
<protein>
    <submittedName>
        <fullName evidence="4">FAD dependent oxidoreductase</fullName>
    </submittedName>
</protein>
<keyword evidence="1" id="KW-0285">Flavoprotein</keyword>
<evidence type="ECO:0000256" key="1">
    <source>
        <dbReference type="ARBA" id="ARBA00022630"/>
    </source>
</evidence>
<dbReference type="PANTHER" id="PTHR42877">
    <property type="entry name" value="L-ORNITHINE N(5)-MONOOXYGENASE-RELATED"/>
    <property type="match status" value="1"/>
</dbReference>
<evidence type="ECO:0000256" key="2">
    <source>
        <dbReference type="ARBA" id="ARBA00022827"/>
    </source>
</evidence>
<reference evidence="4 5" key="1">
    <citation type="submission" date="2007-04" db="EMBL/GenBank/DDBJ databases">
        <title>Complete sequence of plasmid pNL2 of Novosphingobium aromaticivorans DSM 12444.</title>
        <authorList>
            <consortium name="US DOE Joint Genome Institute"/>
            <person name="Copeland A."/>
            <person name="Lucas S."/>
            <person name="Lapidus A."/>
            <person name="Barry K."/>
            <person name="Detter J.C."/>
            <person name="Glavina del Rio T."/>
            <person name="Hammon N."/>
            <person name="Israni S."/>
            <person name="Dalin E."/>
            <person name="Tice H."/>
            <person name="Pitluck S."/>
            <person name="Chertkov O."/>
            <person name="Han C."/>
            <person name="Thomson S."/>
            <person name="Schmutz J."/>
            <person name="Larimer F."/>
            <person name="Land M."/>
            <person name="Kyrpides N."/>
            <person name="Ivanova N."/>
            <person name="Fredrickson J."/>
            <person name="Romine M.F."/>
            <person name="Richardson P."/>
        </authorList>
    </citation>
    <scope>NUCLEOTIDE SEQUENCE [LARGE SCALE GENOMIC DNA]</scope>
    <source>
        <strain evidence="5">ATCC 700278 / DSM 12444 / CCUG 56034 / CIP 105152 / NBRC 16084 / F199</strain>
        <plasmid evidence="4 5">pNL2</plasmid>
    </source>
</reference>
<keyword evidence="3" id="KW-0560">Oxidoreductase</keyword>
<dbReference type="InterPro" id="IPR051209">
    <property type="entry name" value="FAD-bind_Monooxygenase_sf"/>
</dbReference>
<keyword evidence="5" id="KW-1185">Reference proteome</keyword>
<dbReference type="EMBL" id="CP000677">
    <property type="protein sequence ID" value="ABP64562.1"/>
    <property type="molecule type" value="Genomic_DNA"/>
</dbReference>
<dbReference type="Proteomes" id="UP000009134">
    <property type="component" value="Plasmid pNL2"/>
</dbReference>
<name>A4XF51_NOVAD</name>
<accession>A4XF51</accession>
<dbReference type="SUPFAM" id="SSF51905">
    <property type="entry name" value="FAD/NAD(P)-binding domain"/>
    <property type="match status" value="2"/>
</dbReference>
<sequence length="662" mass="74211">MTGAILYVSEYLLYAGRVSVTASILAEDRITLTPMADSPELARALDDANVPTLLAAYAYLTHDADFLERFAPHIRPAYSNPPTDIPEDIADELRIRIRRLLTTGDGLADSTPSDALVQRIMSVTVGEPVEDEFLELVYDQCGFRPWIDRSKVAGRKTPKAGFKVLVIGAGMTGMAAATKLREAGYDFVVIEKNADVGGTWYENRYPGVGVDTPSHFYSFSWEIWPQWSHYHPHGADMQRYMLAVADKYDLRRDIRFQTTVERLVWDEKTCMWTVTVRNSAGACEDIVVNAVINGHGPVNRYKMPDIPGLADFNGPVVHTANYPSDLDLKGKRVAVIGTGASSAQLCGAIAAEVAELTVYQRTKHWVIYNPEIAHDVSEGMKWALANIPTFKEWFRFRVYWSAADGLFANVLKDPAWEGNMQAVSEGNEMTRQYALSYMHAKFADRPDLIEKLTPDFPIFSKRIILDNGWFDALARPNVHLEDKGIARILPNGIEAPDGSVFECDVIICATGFNVSKMVGDLEIKGTGGRDLGEEWGDEDPRSYLGMCVPGYPNYFHTVGPNSAPNHAAGQNLISEAQVNWIIEALDRVNEAGARAFEVRQDAFDAWNRKVDERMPQMIWTHPRANSYYNNSKGRVFLSWPWRLVDFFNATRRPEEGSYRLIA</sequence>
<geneLocation type="plasmid" evidence="4 5">
    <name>pNL2</name>
</geneLocation>
<evidence type="ECO:0000256" key="3">
    <source>
        <dbReference type="ARBA" id="ARBA00023002"/>
    </source>
</evidence>
<evidence type="ECO:0000313" key="4">
    <source>
        <dbReference type="EMBL" id="ABP64562.1"/>
    </source>
</evidence>
<dbReference type="InterPro" id="IPR020946">
    <property type="entry name" value="Flavin_mOase-like"/>
</dbReference>
<dbReference type="InterPro" id="IPR036188">
    <property type="entry name" value="FAD/NAD-bd_sf"/>
</dbReference>
<dbReference type="Pfam" id="PF00743">
    <property type="entry name" value="FMO-like"/>
    <property type="match status" value="1"/>
</dbReference>
<organism evidence="4 5">
    <name type="scientific">Novosphingobium aromaticivorans (strain ATCC 700278 / DSM 12444 / CCUG 56034 / CIP 105152 / NBRC 16084 / F199)</name>
    <dbReference type="NCBI Taxonomy" id="279238"/>
    <lineage>
        <taxon>Bacteria</taxon>
        <taxon>Pseudomonadati</taxon>
        <taxon>Pseudomonadota</taxon>
        <taxon>Alphaproteobacteria</taxon>
        <taxon>Sphingomonadales</taxon>
        <taxon>Sphingomonadaceae</taxon>
        <taxon>Novosphingobium</taxon>
    </lineage>
</organism>
<dbReference type="PANTHER" id="PTHR42877:SF4">
    <property type="entry name" value="FAD_NAD(P)-BINDING DOMAIN-CONTAINING PROTEIN-RELATED"/>
    <property type="match status" value="1"/>
</dbReference>
<gene>
    <name evidence="4" type="ordered locus">Saro_3703</name>
</gene>
<dbReference type="Gene3D" id="3.50.50.60">
    <property type="entry name" value="FAD/NAD(P)-binding domain"/>
    <property type="match status" value="3"/>
</dbReference>
<dbReference type="GO" id="GO:0004499">
    <property type="term" value="F:N,N-dimethylaniline monooxygenase activity"/>
    <property type="evidence" value="ECO:0007669"/>
    <property type="project" value="InterPro"/>
</dbReference>
<keyword evidence="2" id="KW-0274">FAD</keyword>
<proteinExistence type="predicted"/>